<organism evidence="12 13">
    <name type="scientific">Chryseolinea lacunae</name>
    <dbReference type="NCBI Taxonomy" id="2801331"/>
    <lineage>
        <taxon>Bacteria</taxon>
        <taxon>Pseudomonadati</taxon>
        <taxon>Bacteroidota</taxon>
        <taxon>Cytophagia</taxon>
        <taxon>Cytophagales</taxon>
        <taxon>Fulvivirgaceae</taxon>
        <taxon>Chryseolinea</taxon>
    </lineage>
</organism>
<dbReference type="EMBL" id="JAERRB010000004">
    <property type="protein sequence ID" value="MBL0742262.1"/>
    <property type="molecule type" value="Genomic_DNA"/>
</dbReference>
<dbReference type="PIRSF" id="PIRSF006268">
    <property type="entry name" value="ApbE"/>
    <property type="match status" value="1"/>
</dbReference>
<comment type="similarity">
    <text evidence="11">Belongs to the ApbE family.</text>
</comment>
<dbReference type="InterPro" id="IPR003374">
    <property type="entry name" value="ApbE-like_sf"/>
</dbReference>
<comment type="cofactor">
    <cofactor evidence="1">
        <name>Mg(2+)</name>
        <dbReference type="ChEBI" id="CHEBI:18420"/>
    </cofactor>
</comment>
<comment type="caution">
    <text evidence="12">The sequence shown here is derived from an EMBL/GenBank/DDBJ whole genome shotgun (WGS) entry which is preliminary data.</text>
</comment>
<comment type="catalytic activity">
    <reaction evidence="10 11">
        <text>L-threonyl-[protein] + FAD = FMN-L-threonyl-[protein] + AMP + H(+)</text>
        <dbReference type="Rhea" id="RHEA:36847"/>
        <dbReference type="Rhea" id="RHEA-COMP:11060"/>
        <dbReference type="Rhea" id="RHEA-COMP:11061"/>
        <dbReference type="ChEBI" id="CHEBI:15378"/>
        <dbReference type="ChEBI" id="CHEBI:30013"/>
        <dbReference type="ChEBI" id="CHEBI:57692"/>
        <dbReference type="ChEBI" id="CHEBI:74257"/>
        <dbReference type="ChEBI" id="CHEBI:456215"/>
        <dbReference type="EC" id="2.7.1.180"/>
    </reaction>
</comment>
<evidence type="ECO:0000256" key="2">
    <source>
        <dbReference type="ARBA" id="ARBA00011955"/>
    </source>
</evidence>
<evidence type="ECO:0000256" key="3">
    <source>
        <dbReference type="ARBA" id="ARBA00016337"/>
    </source>
</evidence>
<dbReference type="Proteomes" id="UP000613030">
    <property type="component" value="Unassembled WGS sequence"/>
</dbReference>
<reference evidence="12 13" key="1">
    <citation type="submission" date="2021-01" db="EMBL/GenBank/DDBJ databases">
        <title>Chryseolinea sp. Jin1 Genome sequencing and assembly.</title>
        <authorList>
            <person name="Kim I."/>
        </authorList>
    </citation>
    <scope>NUCLEOTIDE SEQUENCE [LARGE SCALE GENOMIC DNA]</scope>
    <source>
        <strain evidence="12 13">Jin1</strain>
    </source>
</reference>
<dbReference type="InterPro" id="IPR024932">
    <property type="entry name" value="ApbE"/>
</dbReference>
<evidence type="ECO:0000256" key="6">
    <source>
        <dbReference type="ARBA" id="ARBA00022723"/>
    </source>
</evidence>
<keyword evidence="4 11" id="KW-0285">Flavoprotein</keyword>
<evidence type="ECO:0000313" key="12">
    <source>
        <dbReference type="EMBL" id="MBL0742262.1"/>
    </source>
</evidence>
<evidence type="ECO:0000256" key="9">
    <source>
        <dbReference type="ARBA" id="ARBA00031306"/>
    </source>
</evidence>
<protein>
    <recommendedName>
        <fullName evidence="3 11">FAD:protein FMN transferase</fullName>
        <ecNumber evidence="2 11">2.7.1.180</ecNumber>
    </recommendedName>
    <alternativeName>
        <fullName evidence="9 11">Flavin transferase</fullName>
    </alternativeName>
</protein>
<evidence type="ECO:0000256" key="4">
    <source>
        <dbReference type="ARBA" id="ARBA00022630"/>
    </source>
</evidence>
<evidence type="ECO:0000256" key="5">
    <source>
        <dbReference type="ARBA" id="ARBA00022679"/>
    </source>
</evidence>
<name>A0ABS1KSM6_9BACT</name>
<proteinExistence type="inferred from homology"/>
<evidence type="ECO:0000256" key="7">
    <source>
        <dbReference type="ARBA" id="ARBA00022827"/>
    </source>
</evidence>
<keyword evidence="13" id="KW-1185">Reference proteome</keyword>
<evidence type="ECO:0000256" key="10">
    <source>
        <dbReference type="ARBA" id="ARBA00048540"/>
    </source>
</evidence>
<evidence type="ECO:0000313" key="13">
    <source>
        <dbReference type="Proteomes" id="UP000613030"/>
    </source>
</evidence>
<dbReference type="EC" id="2.7.1.180" evidence="2 11"/>
<evidence type="ECO:0000256" key="1">
    <source>
        <dbReference type="ARBA" id="ARBA00001946"/>
    </source>
</evidence>
<gene>
    <name evidence="12" type="ORF">JI741_13615</name>
</gene>
<evidence type="ECO:0000256" key="11">
    <source>
        <dbReference type="PIRNR" id="PIRNR006268"/>
    </source>
</evidence>
<keyword evidence="5 11" id="KW-0808">Transferase</keyword>
<dbReference type="RefSeq" id="WP_202010315.1">
    <property type="nucleotide sequence ID" value="NZ_JAERRB010000004.1"/>
</dbReference>
<dbReference type="GO" id="GO:0016740">
    <property type="term" value="F:transferase activity"/>
    <property type="evidence" value="ECO:0007669"/>
    <property type="project" value="UniProtKB-KW"/>
</dbReference>
<accession>A0ABS1KSM6</accession>
<dbReference type="SUPFAM" id="SSF143631">
    <property type="entry name" value="ApbE-like"/>
    <property type="match status" value="1"/>
</dbReference>
<dbReference type="PANTHER" id="PTHR30040:SF2">
    <property type="entry name" value="FAD:PROTEIN FMN TRANSFERASE"/>
    <property type="match status" value="1"/>
</dbReference>
<keyword evidence="6 11" id="KW-0479">Metal-binding</keyword>
<evidence type="ECO:0000256" key="8">
    <source>
        <dbReference type="ARBA" id="ARBA00022842"/>
    </source>
</evidence>
<keyword evidence="7 11" id="KW-0274">FAD</keyword>
<dbReference type="Pfam" id="PF02424">
    <property type="entry name" value="ApbE"/>
    <property type="match status" value="1"/>
</dbReference>
<dbReference type="Gene3D" id="3.10.520.10">
    <property type="entry name" value="ApbE-like domains"/>
    <property type="match status" value="1"/>
</dbReference>
<keyword evidence="8 11" id="KW-0460">Magnesium</keyword>
<sequence length="340" mass="37390">MRHPKRTTLFLLPLILMLATGFSRKAPIPIRLEGTTMGTTYHITYFDKQKRNFKTAVDSLLRLVNKSINTYDPTAEVSRFNKSVRGVAWGLPYLYPPLKKAQEIFQSSHGAFDPTVMPLVSAWGFGPGKAVSPDSIRTDSLLRFVGFDKVKLSRDSVVKTDPRVQLDFGGIGQGYGADVVADFLKAKGIANMLVEIGGEGMAVGKNLNSGKPWQVGVIDPHSTIDHQFYKAYISLSNKSFTTSGSYFNYYEIDGRKYSHTIDPATGYPAQRALLSASVFSADCSSADAWATAFMVMGHEKAIELLKQHPELDAILIYSLAGDTLETFITPGLKAFVTLEP</sequence>
<dbReference type="PANTHER" id="PTHR30040">
    <property type="entry name" value="THIAMINE BIOSYNTHESIS LIPOPROTEIN APBE"/>
    <property type="match status" value="1"/>
</dbReference>